<organism evidence="2 3">
    <name type="scientific">Sinomonas flava</name>
    <dbReference type="NCBI Taxonomy" id="496857"/>
    <lineage>
        <taxon>Bacteria</taxon>
        <taxon>Bacillati</taxon>
        <taxon>Actinomycetota</taxon>
        <taxon>Actinomycetes</taxon>
        <taxon>Micrococcales</taxon>
        <taxon>Micrococcaceae</taxon>
        <taxon>Sinomonas</taxon>
    </lineage>
</organism>
<reference evidence="3" key="1">
    <citation type="journal article" date="2019" name="Int. J. Syst. Evol. Microbiol.">
        <title>The Global Catalogue of Microorganisms (GCM) 10K type strain sequencing project: providing services to taxonomists for standard genome sequencing and annotation.</title>
        <authorList>
            <consortium name="The Broad Institute Genomics Platform"/>
            <consortium name="The Broad Institute Genome Sequencing Center for Infectious Disease"/>
            <person name="Wu L."/>
            <person name="Ma J."/>
        </authorList>
    </citation>
    <scope>NUCLEOTIDE SEQUENCE [LARGE SCALE GENOMIC DNA]</scope>
    <source>
        <strain evidence="3">JCM 16034</strain>
    </source>
</reference>
<proteinExistence type="predicted"/>
<sequence>MHMGCKGFPCVGGGDLGATRGDLGATPGDVGATWGDLGGGGMLDDMAILIDSPIWPAHGTVFAHLVSTTSLAELHGFAAAAGIPERAFDEDHYDVPERRHAELVGLGALEVTGRDLARKLIASGLRVPARERAKALDRPLRQRWSRLMPAHEDLGRELLDRWSEPHRRYHTRAHLFAVLTALETIADGGAPPRAVVLAAWFHDAVYSAGGPPGQDEEDSARLAEHRLSAAGLGDAEVGEVGRLVRLTAAHAPDAHDVAGQLVCDADLEVLGRDPHGYRRYAARVREEYSVVPEEAFRAGRAAVLEQLLGLDPLFHTRAARQLWLARARENMAAELARLRP</sequence>
<dbReference type="Pfam" id="PF13223">
    <property type="entry name" value="DUF4031"/>
    <property type="match status" value="1"/>
</dbReference>
<evidence type="ECO:0000313" key="2">
    <source>
        <dbReference type="EMBL" id="GAA2199261.1"/>
    </source>
</evidence>
<dbReference type="PANTHER" id="PTHR21174:SF0">
    <property type="entry name" value="HD PHOSPHOHYDROLASE FAMILY PROTEIN-RELATED"/>
    <property type="match status" value="1"/>
</dbReference>
<dbReference type="SUPFAM" id="SSF109604">
    <property type="entry name" value="HD-domain/PDEase-like"/>
    <property type="match status" value="1"/>
</dbReference>
<dbReference type="InterPro" id="IPR009218">
    <property type="entry name" value="HD_phosphohydro"/>
</dbReference>
<dbReference type="EMBL" id="BAAAQW010000004">
    <property type="protein sequence ID" value="GAA2199261.1"/>
    <property type="molecule type" value="Genomic_DNA"/>
</dbReference>
<feature type="domain" description="DUF4031" evidence="1">
    <location>
        <begin position="48"/>
        <end position="122"/>
    </location>
</feature>
<gene>
    <name evidence="2" type="ORF">GCM10009849_15020</name>
</gene>
<dbReference type="PANTHER" id="PTHR21174">
    <property type="match status" value="1"/>
</dbReference>
<evidence type="ECO:0000313" key="3">
    <source>
        <dbReference type="Proteomes" id="UP001500432"/>
    </source>
</evidence>
<dbReference type="InterPro" id="IPR025109">
    <property type="entry name" value="DUF4031"/>
</dbReference>
<dbReference type="Gene3D" id="1.10.3210.10">
    <property type="entry name" value="Hypothetical protein af1432"/>
    <property type="match status" value="1"/>
</dbReference>
<name>A0ABP5NI20_9MICC</name>
<protein>
    <recommendedName>
        <fullName evidence="1">DUF4031 domain-containing protein</fullName>
    </recommendedName>
</protein>
<keyword evidence="3" id="KW-1185">Reference proteome</keyword>
<comment type="caution">
    <text evidence="2">The sequence shown here is derived from an EMBL/GenBank/DDBJ whole genome shotgun (WGS) entry which is preliminary data.</text>
</comment>
<evidence type="ECO:0000259" key="1">
    <source>
        <dbReference type="Pfam" id="PF13223"/>
    </source>
</evidence>
<dbReference type="Proteomes" id="UP001500432">
    <property type="component" value="Unassembled WGS sequence"/>
</dbReference>
<accession>A0ABP5NI20</accession>